<accession>A0A7E5A041</accession>
<dbReference type="PROSITE" id="PS50002">
    <property type="entry name" value="SH3"/>
    <property type="match status" value="1"/>
</dbReference>
<feature type="region of interest" description="Disordered" evidence="3">
    <location>
        <begin position="296"/>
        <end position="396"/>
    </location>
</feature>
<dbReference type="AlphaFoldDB" id="A0A7E5A041"/>
<dbReference type="InterPro" id="IPR027267">
    <property type="entry name" value="AH/BAR_dom_sf"/>
</dbReference>
<evidence type="ECO:0000256" key="3">
    <source>
        <dbReference type="SAM" id="MobiDB-lite"/>
    </source>
</evidence>
<evidence type="ECO:0000256" key="2">
    <source>
        <dbReference type="PROSITE-ProRule" id="PRU00192"/>
    </source>
</evidence>
<sequence length="667" mass="74835">MSRGKDATQQRIYEIHRQLENAFLPALKHLSETGTTLHKSLEGQKRAFAEYLQSLSELAVSGKGTPNDTERTANELEQLVKTIRKVDSHNSKLVHTFGDLVKRIQANASTEKESHRKKLNDFIKEEKVLVKEVSKKRKTKKDLSTFYTEEEQSAIKLQRSRYVFFLDKHKQLLTLYTEYAGKVTSELEEFIDAKPFNSEAGSRRPSAPASLRSAVDVVDNGVKSGVTTASARNSITPSNNGGTISKYLNELKNIDNLDTPSDKGMPGSPLSQRAIVVNGTGTVNSTRSILKKKDPNPLEKIYLPPQEEDKPKVIPRTKKVESPEEASVVSNPAYELIHRSTTPKSVDRNVEQSPIYRPTTPILPYPNNQQIHSQPQPQLPPRQNQDQELQLQHEQLAQQQKQLQEIQQQLQQQHLEQQQHKQQQQPQYLPVGYQQPAFTPQYQQPIMYSMPPQFVQVNPNAGWQLPNNYVPSLAPTPQPPVTYIPVSTPAPPVHAQPAQQINSVLPPPQQPPVTNFSEKLQEIQPPATPLPRPSAANGNNLLVVKSTSDKPTASPTSQWGLNHVKSAPQSPPQQPSAPAKQAVSPKEKPLYTASDYGAMMVVIMPFQARADRQITLEEGDRVELLKSGERGWVLLKTYGPHHRVGWYPAKFVRRATAIETHQYVNTH</sequence>
<dbReference type="Proteomes" id="UP000492821">
    <property type="component" value="Unassembled WGS sequence"/>
</dbReference>
<feature type="compositionally biased region" description="Low complexity" evidence="3">
    <location>
        <begin position="381"/>
        <end position="396"/>
    </location>
</feature>
<feature type="compositionally biased region" description="Polar residues" evidence="3">
    <location>
        <begin position="546"/>
        <end position="560"/>
    </location>
</feature>
<protein>
    <submittedName>
        <fullName evidence="6">SH3 domain-containing protein</fullName>
    </submittedName>
</protein>
<reference evidence="5" key="1">
    <citation type="journal article" date="2013" name="Genetics">
        <title>The draft genome and transcriptome of Panagrellus redivivus are shaped by the harsh demands of a free-living lifestyle.</title>
        <authorList>
            <person name="Srinivasan J."/>
            <person name="Dillman A.R."/>
            <person name="Macchietto M.G."/>
            <person name="Heikkinen L."/>
            <person name="Lakso M."/>
            <person name="Fracchia K.M."/>
            <person name="Antoshechkin I."/>
            <person name="Mortazavi A."/>
            <person name="Wong G."/>
            <person name="Sternberg P.W."/>
        </authorList>
    </citation>
    <scope>NUCLEOTIDE SEQUENCE [LARGE SCALE GENOMIC DNA]</scope>
    <source>
        <strain evidence="5">MT8872</strain>
    </source>
</reference>
<keyword evidence="5" id="KW-1185">Reference proteome</keyword>
<evidence type="ECO:0000256" key="1">
    <source>
        <dbReference type="ARBA" id="ARBA00022443"/>
    </source>
</evidence>
<feature type="region of interest" description="Disordered" evidence="3">
    <location>
        <begin position="546"/>
        <end position="588"/>
    </location>
</feature>
<dbReference type="InterPro" id="IPR036028">
    <property type="entry name" value="SH3-like_dom_sf"/>
</dbReference>
<organism evidence="5 6">
    <name type="scientific">Panagrellus redivivus</name>
    <name type="common">Microworm</name>
    <dbReference type="NCBI Taxonomy" id="6233"/>
    <lineage>
        <taxon>Eukaryota</taxon>
        <taxon>Metazoa</taxon>
        <taxon>Ecdysozoa</taxon>
        <taxon>Nematoda</taxon>
        <taxon>Chromadorea</taxon>
        <taxon>Rhabditida</taxon>
        <taxon>Tylenchina</taxon>
        <taxon>Panagrolaimomorpha</taxon>
        <taxon>Panagrolaimoidea</taxon>
        <taxon>Panagrolaimidae</taxon>
        <taxon>Panagrellus</taxon>
    </lineage>
</organism>
<name>A0A7E5A041_PANRE</name>
<feature type="compositionally biased region" description="Basic and acidic residues" evidence="3">
    <location>
        <begin position="307"/>
        <end position="322"/>
    </location>
</feature>
<reference evidence="6" key="2">
    <citation type="submission" date="2020-10" db="UniProtKB">
        <authorList>
            <consortium name="WormBaseParasite"/>
        </authorList>
    </citation>
    <scope>IDENTIFICATION</scope>
</reference>
<evidence type="ECO:0000313" key="6">
    <source>
        <dbReference type="WBParaSite" id="Pan_g6563.t1"/>
    </source>
</evidence>
<dbReference type="SMART" id="SM00326">
    <property type="entry name" value="SH3"/>
    <property type="match status" value="1"/>
</dbReference>
<dbReference type="SUPFAM" id="SSF50044">
    <property type="entry name" value="SH3-domain"/>
    <property type="match status" value="1"/>
</dbReference>
<evidence type="ECO:0000313" key="5">
    <source>
        <dbReference type="Proteomes" id="UP000492821"/>
    </source>
</evidence>
<dbReference type="SUPFAM" id="SSF103657">
    <property type="entry name" value="BAR/IMD domain-like"/>
    <property type="match status" value="1"/>
</dbReference>
<feature type="domain" description="SH3" evidence="4">
    <location>
        <begin position="595"/>
        <end position="657"/>
    </location>
</feature>
<dbReference type="WBParaSite" id="Pan_g6563.t1">
    <property type="protein sequence ID" value="Pan_g6563.t1"/>
    <property type="gene ID" value="Pan_g6563"/>
</dbReference>
<dbReference type="Gene3D" id="1.20.1270.60">
    <property type="entry name" value="Arfaptin homology (AH) domain/BAR domain"/>
    <property type="match status" value="1"/>
</dbReference>
<evidence type="ECO:0000259" key="4">
    <source>
        <dbReference type="PROSITE" id="PS50002"/>
    </source>
</evidence>
<keyword evidence="1 2" id="KW-0728">SH3 domain</keyword>
<proteinExistence type="predicted"/>
<dbReference type="InterPro" id="IPR001452">
    <property type="entry name" value="SH3_domain"/>
</dbReference>
<dbReference type="Gene3D" id="2.30.30.40">
    <property type="entry name" value="SH3 Domains"/>
    <property type="match status" value="1"/>
</dbReference>